<dbReference type="PROSITE" id="PS50082">
    <property type="entry name" value="WD_REPEATS_2"/>
    <property type="match status" value="2"/>
</dbReference>
<organism evidence="5 6">
    <name type="scientific">Limnoglobus roseus</name>
    <dbReference type="NCBI Taxonomy" id="2598579"/>
    <lineage>
        <taxon>Bacteria</taxon>
        <taxon>Pseudomonadati</taxon>
        <taxon>Planctomycetota</taxon>
        <taxon>Planctomycetia</taxon>
        <taxon>Gemmatales</taxon>
        <taxon>Gemmataceae</taxon>
        <taxon>Limnoglobus</taxon>
    </lineage>
</organism>
<accession>A0A5C1ATH9</accession>
<dbReference type="InterPro" id="IPR001680">
    <property type="entry name" value="WD40_rpt"/>
</dbReference>
<dbReference type="OrthoDB" id="230341at2"/>
<dbReference type="InterPro" id="IPR024977">
    <property type="entry name" value="Apc4-like_WD40_dom"/>
</dbReference>
<keyword evidence="1 3" id="KW-0853">WD repeat</keyword>
<dbReference type="Proteomes" id="UP000324974">
    <property type="component" value="Chromosome"/>
</dbReference>
<dbReference type="InterPro" id="IPR015943">
    <property type="entry name" value="WD40/YVTN_repeat-like_dom_sf"/>
</dbReference>
<name>A0A5C1ATH9_9BACT</name>
<sequence>MFRWAALGLLFTAIHVRAEPPAKLEGHARELYSLAFSPKGDRLASTANDGTIRIWSLADGQATVIKTGTGSRTVAFSPDGTQVAGRFENKAVIWDAATGKPVSLLVGSDPSSDGTVMRVAFSPDGQRLAVGHQMGLVRIWDVTTGKPVADLARPGKVGDLSRSITALAYSSDGKLLAVGGDKGLAVWNAGANTFSKELSEFKTFSVEFTPDGKRLIVNGEDRVPILQIWETANWTITYTSNAKETADRYLNKLHPIDDARALGVNDQDEFELFDLQKLARTPVRFATPYKYGPGGYAVSPDGKTVAHYFGGNQYAIHLQTLPK</sequence>
<evidence type="ECO:0000259" key="4">
    <source>
        <dbReference type="Pfam" id="PF12894"/>
    </source>
</evidence>
<dbReference type="Pfam" id="PF00400">
    <property type="entry name" value="WD40"/>
    <property type="match status" value="2"/>
</dbReference>
<keyword evidence="6" id="KW-1185">Reference proteome</keyword>
<dbReference type="PANTHER" id="PTHR44129">
    <property type="entry name" value="WD REPEAT-CONTAINING PROTEIN POP1"/>
    <property type="match status" value="1"/>
</dbReference>
<gene>
    <name evidence="5" type="ORF">PX52LOC_08035</name>
</gene>
<dbReference type="KEGG" id="lrs:PX52LOC_08035"/>
<dbReference type="EMBL" id="CP042425">
    <property type="protein sequence ID" value="QEL20912.1"/>
    <property type="molecule type" value="Genomic_DNA"/>
</dbReference>
<dbReference type="PROSITE" id="PS50294">
    <property type="entry name" value="WD_REPEATS_REGION"/>
    <property type="match status" value="1"/>
</dbReference>
<dbReference type="RefSeq" id="WP_149115157.1">
    <property type="nucleotide sequence ID" value="NZ_CP042425.1"/>
</dbReference>
<dbReference type="SUPFAM" id="SSF82171">
    <property type="entry name" value="DPP6 N-terminal domain-like"/>
    <property type="match status" value="1"/>
</dbReference>
<feature type="repeat" description="WD" evidence="3">
    <location>
        <begin position="109"/>
        <end position="150"/>
    </location>
</feature>
<protein>
    <submittedName>
        <fullName evidence="5">WD40 repeat domain-containing protein</fullName>
    </submittedName>
</protein>
<evidence type="ECO:0000256" key="3">
    <source>
        <dbReference type="PROSITE-ProRule" id="PRU00221"/>
    </source>
</evidence>
<evidence type="ECO:0000256" key="1">
    <source>
        <dbReference type="ARBA" id="ARBA00022574"/>
    </source>
</evidence>
<dbReference type="Pfam" id="PF12894">
    <property type="entry name" value="ANAPC4_WD40"/>
    <property type="match status" value="1"/>
</dbReference>
<dbReference type="SMART" id="SM00320">
    <property type="entry name" value="WD40"/>
    <property type="match status" value="5"/>
</dbReference>
<evidence type="ECO:0000313" key="5">
    <source>
        <dbReference type="EMBL" id="QEL20912.1"/>
    </source>
</evidence>
<proteinExistence type="predicted"/>
<dbReference type="Gene3D" id="2.130.10.10">
    <property type="entry name" value="YVTN repeat-like/Quinoprotein amine dehydrogenase"/>
    <property type="match status" value="2"/>
</dbReference>
<dbReference type="AlphaFoldDB" id="A0A5C1ATH9"/>
<feature type="repeat" description="WD" evidence="3">
    <location>
        <begin position="24"/>
        <end position="65"/>
    </location>
</feature>
<feature type="domain" description="Anaphase-promoting complex subunit 4-like WD40" evidence="4">
    <location>
        <begin position="89"/>
        <end position="151"/>
    </location>
</feature>
<keyword evidence="2" id="KW-0677">Repeat</keyword>
<evidence type="ECO:0000313" key="6">
    <source>
        <dbReference type="Proteomes" id="UP000324974"/>
    </source>
</evidence>
<evidence type="ECO:0000256" key="2">
    <source>
        <dbReference type="ARBA" id="ARBA00022737"/>
    </source>
</evidence>
<reference evidence="6" key="1">
    <citation type="submission" date="2019-08" db="EMBL/GenBank/DDBJ databases">
        <title>Limnoglobus roseus gen. nov., sp. nov., a novel freshwater planctomycete with a giant genome from the family Gemmataceae.</title>
        <authorList>
            <person name="Kulichevskaya I.S."/>
            <person name="Naumoff D.G."/>
            <person name="Miroshnikov K."/>
            <person name="Ivanova A."/>
            <person name="Philippov D.A."/>
            <person name="Hakobyan A."/>
            <person name="Rijpstra I.C."/>
            <person name="Sinninghe Damste J.S."/>
            <person name="Liesack W."/>
            <person name="Dedysh S.N."/>
        </authorList>
    </citation>
    <scope>NUCLEOTIDE SEQUENCE [LARGE SCALE GENOMIC DNA]</scope>
    <source>
        <strain evidence="6">PX52</strain>
    </source>
</reference>
<dbReference type="InterPro" id="IPR050349">
    <property type="entry name" value="WD_LIS1/nudF_dynein_reg"/>
</dbReference>